<dbReference type="GO" id="GO:0005886">
    <property type="term" value="C:plasma membrane"/>
    <property type="evidence" value="ECO:0007669"/>
    <property type="project" value="UniProtKB-SubCell"/>
</dbReference>
<evidence type="ECO:0000313" key="19">
    <source>
        <dbReference type="Proteomes" id="UP000247476"/>
    </source>
</evidence>
<dbReference type="GO" id="GO:0009252">
    <property type="term" value="P:peptidoglycan biosynthetic process"/>
    <property type="evidence" value="ECO:0007669"/>
    <property type="project" value="UniProtKB-KW"/>
</dbReference>
<name>A0A2V5K3R3_9BACL</name>
<reference evidence="18 19" key="1">
    <citation type="submission" date="2018-05" db="EMBL/GenBank/DDBJ databases">
        <title>Paenibacillus flagellatus sp. nov., isolated from selenium mineral soil.</title>
        <authorList>
            <person name="Dai X."/>
        </authorList>
    </citation>
    <scope>NUCLEOTIDE SEQUENCE [LARGE SCALE GENOMIC DNA]</scope>
    <source>
        <strain evidence="18 19">DXL2</strain>
    </source>
</reference>
<dbReference type="Pfam" id="PF02673">
    <property type="entry name" value="BacA"/>
    <property type="match status" value="1"/>
</dbReference>
<keyword evidence="6 17" id="KW-0812">Transmembrane</keyword>
<keyword evidence="10 17" id="KW-1133">Transmembrane helix</keyword>
<feature type="transmembrane region" description="Helical" evidence="17">
    <location>
        <begin position="116"/>
        <end position="137"/>
    </location>
</feature>
<dbReference type="Proteomes" id="UP000247476">
    <property type="component" value="Unassembled WGS sequence"/>
</dbReference>
<evidence type="ECO:0000256" key="8">
    <source>
        <dbReference type="ARBA" id="ARBA00022960"/>
    </source>
</evidence>
<evidence type="ECO:0000256" key="13">
    <source>
        <dbReference type="ARBA" id="ARBA00023316"/>
    </source>
</evidence>
<proteinExistence type="inferred from homology"/>
<feature type="transmembrane region" description="Helical" evidence="17">
    <location>
        <begin position="226"/>
        <end position="248"/>
    </location>
</feature>
<evidence type="ECO:0000256" key="2">
    <source>
        <dbReference type="ARBA" id="ARBA00010621"/>
    </source>
</evidence>
<evidence type="ECO:0000256" key="16">
    <source>
        <dbReference type="ARBA" id="ARBA00047594"/>
    </source>
</evidence>
<dbReference type="PANTHER" id="PTHR30622:SF3">
    <property type="entry name" value="UNDECAPRENYL-DIPHOSPHATASE"/>
    <property type="match status" value="1"/>
</dbReference>
<dbReference type="AlphaFoldDB" id="A0A2V5K3R3"/>
<evidence type="ECO:0000256" key="11">
    <source>
        <dbReference type="ARBA" id="ARBA00023136"/>
    </source>
</evidence>
<keyword evidence="8 17" id="KW-0133">Cell shape</keyword>
<dbReference type="HAMAP" id="MF_01006">
    <property type="entry name" value="Undec_diphosphatase"/>
    <property type="match status" value="1"/>
</dbReference>
<evidence type="ECO:0000256" key="10">
    <source>
        <dbReference type="ARBA" id="ARBA00022989"/>
    </source>
</evidence>
<feature type="transmembrane region" description="Helical" evidence="17">
    <location>
        <begin position="93"/>
        <end position="110"/>
    </location>
</feature>
<dbReference type="NCBIfam" id="TIGR00753">
    <property type="entry name" value="undec_PP_bacA"/>
    <property type="match status" value="1"/>
</dbReference>
<keyword evidence="13 17" id="KW-0961">Cell wall biogenesis/degradation</keyword>
<dbReference type="EC" id="3.6.1.27" evidence="3 17"/>
<keyword evidence="7 17" id="KW-0378">Hydrolase</keyword>
<dbReference type="GO" id="GO:0071555">
    <property type="term" value="P:cell wall organization"/>
    <property type="evidence" value="ECO:0007669"/>
    <property type="project" value="UniProtKB-KW"/>
</dbReference>
<dbReference type="OrthoDB" id="9808289at2"/>
<evidence type="ECO:0000256" key="12">
    <source>
        <dbReference type="ARBA" id="ARBA00023251"/>
    </source>
</evidence>
<evidence type="ECO:0000256" key="9">
    <source>
        <dbReference type="ARBA" id="ARBA00022984"/>
    </source>
</evidence>
<evidence type="ECO:0000256" key="15">
    <source>
        <dbReference type="ARBA" id="ARBA00032932"/>
    </source>
</evidence>
<evidence type="ECO:0000256" key="5">
    <source>
        <dbReference type="ARBA" id="ARBA00022475"/>
    </source>
</evidence>
<sequence length="275" mass="30038">MNGWEAFAAFILGLVEGLTEFVPVSSTGHMIIADDFLFRTKEMFSPEVAVTFKIVIQLGSILAVVVLMRDRFLRLLGLGGGGGRPSSEPRLRLPHVIVGLMPAGILYLLLDDYIDAYLFSTGTVVVGLVLGAVLMLAADRFRPRVPTTETVDRMTYRQALAIGLVQCLSMWPGFSRSGSTISGGVLMGMSHRAAADFTFIMAVPIMAGVSFFSLLKNWEFVTSDVLAFFAVGFVSAFVFAMLSIRFFLNMVNRIKLVPFALYRLALAAVIAIVFL</sequence>
<protein>
    <recommendedName>
        <fullName evidence="4 17">Undecaprenyl-diphosphatase</fullName>
        <ecNumber evidence="3 17">3.6.1.27</ecNumber>
    </recommendedName>
    <alternativeName>
        <fullName evidence="15 17">Bacitracin resistance protein</fullName>
    </alternativeName>
    <alternativeName>
        <fullName evidence="14 17">Undecaprenyl pyrophosphate phosphatase</fullName>
    </alternativeName>
</protein>
<comment type="subcellular location">
    <subcellularLocation>
        <location evidence="1 17">Cell membrane</location>
        <topology evidence="1 17">Multi-pass membrane protein</topology>
    </subcellularLocation>
</comment>
<keyword evidence="11 17" id="KW-0472">Membrane</keyword>
<organism evidence="18 19">
    <name type="scientific">Paenibacillus flagellatus</name>
    <dbReference type="NCBI Taxonomy" id="2211139"/>
    <lineage>
        <taxon>Bacteria</taxon>
        <taxon>Bacillati</taxon>
        <taxon>Bacillota</taxon>
        <taxon>Bacilli</taxon>
        <taxon>Bacillales</taxon>
        <taxon>Paenibacillaceae</taxon>
        <taxon>Paenibacillus</taxon>
    </lineage>
</organism>
<keyword evidence="19" id="KW-1185">Reference proteome</keyword>
<dbReference type="RefSeq" id="WP_110841863.1">
    <property type="nucleotide sequence ID" value="NZ_QJVJ01000009.1"/>
</dbReference>
<dbReference type="GO" id="GO:0046677">
    <property type="term" value="P:response to antibiotic"/>
    <property type="evidence" value="ECO:0007669"/>
    <property type="project" value="UniProtKB-UniRule"/>
</dbReference>
<evidence type="ECO:0000313" key="18">
    <source>
        <dbReference type="EMBL" id="PYI52494.1"/>
    </source>
</evidence>
<keyword evidence="5 17" id="KW-1003">Cell membrane</keyword>
<comment type="function">
    <text evidence="17">Catalyzes the dephosphorylation of undecaprenyl diphosphate (UPP). Confers resistance to bacitracin.</text>
</comment>
<gene>
    <name evidence="17" type="primary">uppP</name>
    <name evidence="18" type="ORF">DLM86_20155</name>
</gene>
<evidence type="ECO:0000256" key="17">
    <source>
        <dbReference type="HAMAP-Rule" id="MF_01006"/>
    </source>
</evidence>
<keyword evidence="9 17" id="KW-0573">Peptidoglycan synthesis</keyword>
<dbReference type="GO" id="GO:0050380">
    <property type="term" value="F:undecaprenyl-diphosphatase activity"/>
    <property type="evidence" value="ECO:0007669"/>
    <property type="project" value="UniProtKB-UniRule"/>
</dbReference>
<comment type="miscellaneous">
    <text evidence="17">Bacitracin is thought to be involved in the inhibition of peptidoglycan synthesis by sequestering undecaprenyl diphosphate, thereby reducing the pool of lipid carrier available.</text>
</comment>
<feature type="transmembrane region" description="Helical" evidence="17">
    <location>
        <begin position="254"/>
        <end position="274"/>
    </location>
</feature>
<dbReference type="EMBL" id="QJVJ01000009">
    <property type="protein sequence ID" value="PYI52494.1"/>
    <property type="molecule type" value="Genomic_DNA"/>
</dbReference>
<accession>A0A2V5K3R3</accession>
<evidence type="ECO:0000256" key="3">
    <source>
        <dbReference type="ARBA" id="ARBA00012374"/>
    </source>
</evidence>
<evidence type="ECO:0000256" key="4">
    <source>
        <dbReference type="ARBA" id="ARBA00021581"/>
    </source>
</evidence>
<comment type="catalytic activity">
    <reaction evidence="16 17">
        <text>di-trans,octa-cis-undecaprenyl diphosphate + H2O = di-trans,octa-cis-undecaprenyl phosphate + phosphate + H(+)</text>
        <dbReference type="Rhea" id="RHEA:28094"/>
        <dbReference type="ChEBI" id="CHEBI:15377"/>
        <dbReference type="ChEBI" id="CHEBI:15378"/>
        <dbReference type="ChEBI" id="CHEBI:43474"/>
        <dbReference type="ChEBI" id="CHEBI:58405"/>
        <dbReference type="ChEBI" id="CHEBI:60392"/>
        <dbReference type="EC" id="3.6.1.27"/>
    </reaction>
</comment>
<dbReference type="GO" id="GO:0008360">
    <property type="term" value="P:regulation of cell shape"/>
    <property type="evidence" value="ECO:0007669"/>
    <property type="project" value="UniProtKB-KW"/>
</dbReference>
<comment type="caution">
    <text evidence="18">The sequence shown here is derived from an EMBL/GenBank/DDBJ whole genome shotgun (WGS) entry which is preliminary data.</text>
</comment>
<evidence type="ECO:0000256" key="7">
    <source>
        <dbReference type="ARBA" id="ARBA00022801"/>
    </source>
</evidence>
<comment type="similarity">
    <text evidence="2 17">Belongs to the UppP family.</text>
</comment>
<feature type="transmembrane region" description="Helical" evidence="17">
    <location>
        <begin position="194"/>
        <end position="214"/>
    </location>
</feature>
<evidence type="ECO:0000256" key="14">
    <source>
        <dbReference type="ARBA" id="ARBA00032707"/>
    </source>
</evidence>
<keyword evidence="12 17" id="KW-0046">Antibiotic resistance</keyword>
<evidence type="ECO:0000256" key="1">
    <source>
        <dbReference type="ARBA" id="ARBA00004651"/>
    </source>
</evidence>
<feature type="transmembrane region" description="Helical" evidence="17">
    <location>
        <begin position="49"/>
        <end position="68"/>
    </location>
</feature>
<dbReference type="PANTHER" id="PTHR30622">
    <property type="entry name" value="UNDECAPRENYL-DIPHOSPHATASE"/>
    <property type="match status" value="1"/>
</dbReference>
<dbReference type="InterPro" id="IPR003824">
    <property type="entry name" value="UppP"/>
</dbReference>
<evidence type="ECO:0000256" key="6">
    <source>
        <dbReference type="ARBA" id="ARBA00022692"/>
    </source>
</evidence>
<dbReference type="NCBIfam" id="NF001390">
    <property type="entry name" value="PRK00281.1-4"/>
    <property type="match status" value="1"/>
</dbReference>